<accession>A0A0A8ECI6</accession>
<dbReference type="AlphaFoldDB" id="A0A0A8ECI6"/>
<dbReference type="HOGENOM" id="CLU_021405_0_0_14"/>
<evidence type="ECO:0000313" key="2">
    <source>
        <dbReference type="EMBL" id="AJC49916.1"/>
    </source>
</evidence>
<evidence type="ECO:0000313" key="3">
    <source>
        <dbReference type="Proteomes" id="UP000031129"/>
    </source>
</evidence>
<reference evidence="2 3" key="1">
    <citation type="journal article" date="2015" name="Genome Announc.">
        <title>Complete Genome Sequence of Mycoplasma flocculare Strain Ms42T (ATCC 27399T).</title>
        <authorList>
            <person name="Calcutt M.J."/>
            <person name="Foecking M.F."/>
            <person name="Heidari M.B."/>
            <person name="McIntosh M.A."/>
        </authorList>
    </citation>
    <scope>NUCLEOTIDE SEQUENCE [LARGE SCALE GENOMIC DNA]</scope>
    <source>
        <strain evidence="3">ATCC 27399</strain>
    </source>
</reference>
<dbReference type="RefSeq" id="WP_039387623.1">
    <property type="nucleotide sequence ID" value="NZ_CP007585.1"/>
</dbReference>
<dbReference type="Pfam" id="PF11074">
    <property type="entry name" value="DUF2779"/>
    <property type="match status" value="1"/>
</dbReference>
<name>A0A0A8ECI6_MESFC</name>
<evidence type="ECO:0000259" key="1">
    <source>
        <dbReference type="Pfam" id="PF11074"/>
    </source>
</evidence>
<dbReference type="KEGG" id="mfq:MYF_02060"/>
<dbReference type="OrthoDB" id="9783873at2"/>
<sequence>MGKINFTHYFRLHTSQKYFIWNNLDSDFFPYFDLEEENFDNSIWDIDALALESTKFSELHINIFKNFITEFHLFIKNKFPERKICIVYQTKIERKISQTLEFYKSGKCDIIFNPCFGYQQATANPSVFFIFSKKISILKLSTSTKISDYLRANWDFWISSYCLRKISKELNPIEEVSYFLIDTVETPRKNKTEFHETLWVSTNKSVKLAIKSEREGPNYFLAKKIAKQNGLTLSEFKNPDFLDQNKIIRNLVRNSIEKISAVKNKKIAKMIPIKIAIKEIEEAKNIKTFSAPKDIDNSSFEKNPDFNVLIAHFYPQFANINGTLLKANNILTLIKNEEKKLIFEKNSYWFNFFQKNNFIIINDFKKLNEFLLNFQNKKIVWYDFEAFSLPFPPIDYVRPFQQIVSQLSIVITENGKILSQDFINSNLVFDPKNYCWENFCKIIDKIYNENADFYVVFNKSYELTRLREMLDIIFKNYLEKMPYHEASKEVEKYELKVDKIIKKTIDLKDPFANYWILISDLKGCYSIKKIENFINKYKYNLERLIIPYNKLAVKNGLEAMTKSIDRYFNFIGDNEWDKIKTDLQLYCQNDVIAMIMVWDFLNFIYDNINKNEKILVINPKKVTLFSN</sequence>
<keyword evidence="3" id="KW-1185">Reference proteome</keyword>
<feature type="domain" description="DUF2779" evidence="1">
    <location>
        <begin position="380"/>
        <end position="526"/>
    </location>
</feature>
<dbReference type="InterPro" id="IPR021301">
    <property type="entry name" value="DUF2779"/>
</dbReference>
<organism evidence="2 3">
    <name type="scientific">Mesomycoplasma flocculare ATCC 27399</name>
    <dbReference type="NCBI Taxonomy" id="743971"/>
    <lineage>
        <taxon>Bacteria</taxon>
        <taxon>Bacillati</taxon>
        <taxon>Mycoplasmatota</taxon>
        <taxon>Mycoplasmoidales</taxon>
        <taxon>Metamycoplasmataceae</taxon>
        <taxon>Mesomycoplasma</taxon>
    </lineage>
</organism>
<gene>
    <name evidence="2" type="ORF">MYF_02060</name>
</gene>
<dbReference type="NCBIfam" id="NF045869">
    <property type="entry name" value="UU173_fam"/>
    <property type="match status" value="1"/>
</dbReference>
<protein>
    <recommendedName>
        <fullName evidence="1">DUF2779 domain-containing protein</fullName>
    </recommendedName>
</protein>
<dbReference type="Proteomes" id="UP000031129">
    <property type="component" value="Chromosome"/>
</dbReference>
<dbReference type="STRING" id="743971.MYF_02060"/>
<proteinExistence type="predicted"/>
<dbReference type="EMBL" id="CP007585">
    <property type="protein sequence ID" value="AJC49916.1"/>
    <property type="molecule type" value="Genomic_DNA"/>
</dbReference>